<feature type="chain" id="PRO_5045076748" description="Carboxylesterase type B domain-containing protein" evidence="5">
    <location>
        <begin position="21"/>
        <end position="584"/>
    </location>
</feature>
<feature type="domain" description="Carboxylesterase type B" evidence="6">
    <location>
        <begin position="22"/>
        <end position="568"/>
    </location>
</feature>
<keyword evidence="4" id="KW-0325">Glycoprotein</keyword>
<evidence type="ECO:0000313" key="7">
    <source>
        <dbReference type="EMBL" id="CAL8073928.1"/>
    </source>
</evidence>
<dbReference type="PANTHER" id="PTHR43142">
    <property type="entry name" value="CARBOXYLIC ESTER HYDROLASE"/>
    <property type="match status" value="1"/>
</dbReference>
<proteinExistence type="inferred from homology"/>
<keyword evidence="2" id="KW-0719">Serine esterase</keyword>
<keyword evidence="3" id="KW-0378">Hydrolase</keyword>
<reference evidence="7 8" key="1">
    <citation type="submission" date="2024-08" db="EMBL/GenBank/DDBJ databases">
        <authorList>
            <person name="Cucini C."/>
            <person name="Frati F."/>
        </authorList>
    </citation>
    <scope>NUCLEOTIDE SEQUENCE [LARGE SCALE GENOMIC DNA]</scope>
</reference>
<evidence type="ECO:0000259" key="6">
    <source>
        <dbReference type="Pfam" id="PF00135"/>
    </source>
</evidence>
<evidence type="ECO:0000256" key="3">
    <source>
        <dbReference type="ARBA" id="ARBA00022801"/>
    </source>
</evidence>
<keyword evidence="5" id="KW-0732">Signal</keyword>
<dbReference type="InterPro" id="IPR029058">
    <property type="entry name" value="AB_hydrolase_fold"/>
</dbReference>
<organism evidence="7 8">
    <name type="scientific">Orchesella dallaii</name>
    <dbReference type="NCBI Taxonomy" id="48710"/>
    <lineage>
        <taxon>Eukaryota</taxon>
        <taxon>Metazoa</taxon>
        <taxon>Ecdysozoa</taxon>
        <taxon>Arthropoda</taxon>
        <taxon>Hexapoda</taxon>
        <taxon>Collembola</taxon>
        <taxon>Entomobryomorpha</taxon>
        <taxon>Entomobryoidea</taxon>
        <taxon>Orchesellidae</taxon>
        <taxon>Orchesellinae</taxon>
        <taxon>Orchesella</taxon>
    </lineage>
</organism>
<evidence type="ECO:0000256" key="4">
    <source>
        <dbReference type="ARBA" id="ARBA00023180"/>
    </source>
</evidence>
<evidence type="ECO:0000256" key="2">
    <source>
        <dbReference type="ARBA" id="ARBA00022487"/>
    </source>
</evidence>
<evidence type="ECO:0000313" key="8">
    <source>
        <dbReference type="Proteomes" id="UP001642540"/>
    </source>
</evidence>
<accession>A0ABP1PUD0</accession>
<comment type="caution">
    <text evidence="7">The sequence shown here is derived from an EMBL/GenBank/DDBJ whole genome shotgun (WGS) entry which is preliminary data.</text>
</comment>
<sequence>MATALGAISYIFAGFGLLTANAPVVEISTGKVQGKVDTSRGGREFYSYTGIPYAKKPVGDLRFEPPVPPERWKGIYKATEYGPECMQFDALVYGRLVGEEDCLYLNVYVPKVPKTTGRLPVLVKIHGGGLVTGNSAFYGPKYFMDEDIIVVTMNYRLSSLGFLNTGDDLIRGNMGFKDQSMVLRFCQENIRRFGGDPDRITLMGEDSGAVAVHFHILSPLSKGLFSKAILQSGTAAMPGAFITDPKSQSKRFGKRVGCLTKNTTALVMCLKRKRAKVLILPSSDVMSPIHDPQDVFAGTLEAVRREDTFLSEHPMTILEQGNFNAVPVIMGVTSAEGCLKTARIAAYPEVQENMGYHWKDWAPRFLNYDPENTDISERIRQYYFGEGRTANPGDDLESLTQMFSDGLYYHSLKYSAVRHARFAPVYLYFYTYESKALPNTYSLVRAVRPDDWTPSEVQVATSVTHDMMKKRSRSTGAHEWGVCHGEDELVLWHFNWMSEIWKTSPDYRFSRLLLTTFVEFAEKDGYRMKFEGIPWPAIDPKEEPLPYMQFDEPARIIDEPFTKYLSFWDDLEVRNPNATEDDYF</sequence>
<dbReference type="Pfam" id="PF00135">
    <property type="entry name" value="COesterase"/>
    <property type="match status" value="1"/>
</dbReference>
<dbReference type="PROSITE" id="PS00941">
    <property type="entry name" value="CARBOXYLESTERASE_B_2"/>
    <property type="match status" value="1"/>
</dbReference>
<evidence type="ECO:0000256" key="1">
    <source>
        <dbReference type="ARBA" id="ARBA00005964"/>
    </source>
</evidence>
<protein>
    <recommendedName>
        <fullName evidence="6">Carboxylesterase type B domain-containing protein</fullName>
    </recommendedName>
</protein>
<dbReference type="InterPro" id="IPR019819">
    <property type="entry name" value="Carboxylesterase_B_CS"/>
</dbReference>
<name>A0ABP1PUD0_9HEXA</name>
<dbReference type="Gene3D" id="3.40.50.1820">
    <property type="entry name" value="alpha/beta hydrolase"/>
    <property type="match status" value="1"/>
</dbReference>
<keyword evidence="8" id="KW-1185">Reference proteome</keyword>
<dbReference type="SUPFAM" id="SSF53474">
    <property type="entry name" value="alpha/beta-Hydrolases"/>
    <property type="match status" value="1"/>
</dbReference>
<evidence type="ECO:0000256" key="5">
    <source>
        <dbReference type="SAM" id="SignalP"/>
    </source>
</evidence>
<dbReference type="InterPro" id="IPR002018">
    <property type="entry name" value="CarbesteraseB"/>
</dbReference>
<dbReference type="EMBL" id="CAXLJM020000007">
    <property type="protein sequence ID" value="CAL8073928.1"/>
    <property type="molecule type" value="Genomic_DNA"/>
</dbReference>
<feature type="signal peptide" evidence="5">
    <location>
        <begin position="1"/>
        <end position="20"/>
    </location>
</feature>
<dbReference type="Proteomes" id="UP001642540">
    <property type="component" value="Unassembled WGS sequence"/>
</dbReference>
<gene>
    <name evidence="7" type="ORF">ODALV1_LOCUS2753</name>
</gene>
<dbReference type="PANTHER" id="PTHR43142:SF1">
    <property type="entry name" value="CARBOXYLIC ESTER HYDROLASE"/>
    <property type="match status" value="1"/>
</dbReference>
<comment type="similarity">
    <text evidence="1">Belongs to the type-B carboxylesterase/lipase family.</text>
</comment>